<dbReference type="GO" id="GO:0005085">
    <property type="term" value="F:guanyl-nucleotide exchange factor activity"/>
    <property type="evidence" value="ECO:0007669"/>
    <property type="project" value="InterPro"/>
</dbReference>
<dbReference type="OrthoDB" id="27593at2759"/>
<reference evidence="4" key="1">
    <citation type="submission" date="2018-11" db="EMBL/GenBank/DDBJ databases">
        <authorList>
            <person name="Alioto T."/>
            <person name="Alioto T."/>
        </authorList>
    </citation>
    <scope>NUCLEOTIDE SEQUENCE</scope>
</reference>
<dbReference type="PANTHER" id="PTHR12845:SF5">
    <property type="entry name" value="EPHEXIN, ISOFORM D"/>
    <property type="match status" value="1"/>
</dbReference>
<dbReference type="EMBL" id="UYJE01008408">
    <property type="protein sequence ID" value="VDI63645.1"/>
    <property type="molecule type" value="Genomic_DNA"/>
</dbReference>
<evidence type="ECO:0000259" key="3">
    <source>
        <dbReference type="PROSITE" id="PS50002"/>
    </source>
</evidence>
<feature type="domain" description="SH3" evidence="3">
    <location>
        <begin position="34"/>
        <end position="95"/>
    </location>
</feature>
<keyword evidence="5" id="KW-1185">Reference proteome</keyword>
<name>A0A8B6GGD6_MYTGA</name>
<sequence length="126" mass="14909">MFANFFFRSDKSRWIDALSPVTKETDNEKIYEEWDCPQVQCTRKYISTEPDELSLEESDVVNVFKKMADGWYEGERIRDGERGWFPANCTEEIVNSHVRARNLRLRYRLLAASEEYSSYNNMTSKA</sequence>
<dbReference type="SMART" id="SM00326">
    <property type="entry name" value="SH3"/>
    <property type="match status" value="1"/>
</dbReference>
<evidence type="ECO:0000256" key="2">
    <source>
        <dbReference type="PROSITE-ProRule" id="PRU00192"/>
    </source>
</evidence>
<dbReference type="SUPFAM" id="SSF50044">
    <property type="entry name" value="SH3-domain"/>
    <property type="match status" value="1"/>
</dbReference>
<dbReference type="AlphaFoldDB" id="A0A8B6GGD6"/>
<dbReference type="InterPro" id="IPR036028">
    <property type="entry name" value="SH3-like_dom_sf"/>
</dbReference>
<evidence type="ECO:0000313" key="5">
    <source>
        <dbReference type="Proteomes" id="UP000596742"/>
    </source>
</evidence>
<keyword evidence="1 2" id="KW-0728">SH3 domain</keyword>
<dbReference type="InterPro" id="IPR047271">
    <property type="entry name" value="Ephexin-like"/>
</dbReference>
<proteinExistence type="predicted"/>
<organism evidence="4 5">
    <name type="scientific">Mytilus galloprovincialis</name>
    <name type="common">Mediterranean mussel</name>
    <dbReference type="NCBI Taxonomy" id="29158"/>
    <lineage>
        <taxon>Eukaryota</taxon>
        <taxon>Metazoa</taxon>
        <taxon>Spiralia</taxon>
        <taxon>Lophotrochozoa</taxon>
        <taxon>Mollusca</taxon>
        <taxon>Bivalvia</taxon>
        <taxon>Autobranchia</taxon>
        <taxon>Pteriomorphia</taxon>
        <taxon>Mytilida</taxon>
        <taxon>Mytiloidea</taxon>
        <taxon>Mytilidae</taxon>
        <taxon>Mytilinae</taxon>
        <taxon>Mytilus</taxon>
    </lineage>
</organism>
<dbReference type="Gene3D" id="2.30.30.40">
    <property type="entry name" value="SH3 Domains"/>
    <property type="match status" value="1"/>
</dbReference>
<dbReference type="Pfam" id="PF07653">
    <property type="entry name" value="SH3_2"/>
    <property type="match status" value="1"/>
</dbReference>
<evidence type="ECO:0000256" key="1">
    <source>
        <dbReference type="ARBA" id="ARBA00022443"/>
    </source>
</evidence>
<dbReference type="PROSITE" id="PS50002">
    <property type="entry name" value="SH3"/>
    <property type="match status" value="1"/>
</dbReference>
<dbReference type="CDD" id="cd11793">
    <property type="entry name" value="SH3_ephexin1_like"/>
    <property type="match status" value="1"/>
</dbReference>
<dbReference type="Proteomes" id="UP000596742">
    <property type="component" value="Unassembled WGS sequence"/>
</dbReference>
<dbReference type="PANTHER" id="PTHR12845">
    <property type="entry name" value="GUANINE NUCLEOTIDE EXCHANGE FACTOR"/>
    <property type="match status" value="1"/>
</dbReference>
<gene>
    <name evidence="4" type="ORF">MGAL_10B075174</name>
</gene>
<evidence type="ECO:0000313" key="4">
    <source>
        <dbReference type="EMBL" id="VDI63645.1"/>
    </source>
</evidence>
<dbReference type="InterPro" id="IPR001452">
    <property type="entry name" value="SH3_domain"/>
</dbReference>
<comment type="caution">
    <text evidence="4">The sequence shown here is derived from an EMBL/GenBank/DDBJ whole genome shotgun (WGS) entry which is preliminary data.</text>
</comment>
<accession>A0A8B6GGD6</accession>
<protein>
    <submittedName>
        <fullName evidence="4">Neuronal guanine nucleotide exchange factor</fullName>
    </submittedName>
</protein>